<comment type="caution">
    <text evidence="4">The sequence shown here is derived from an EMBL/GenBank/DDBJ whole genome shotgun (WGS) entry which is preliminary data.</text>
</comment>
<dbReference type="InterPro" id="IPR035990">
    <property type="entry name" value="TIM_sf"/>
</dbReference>
<dbReference type="Proteomes" id="UP000697710">
    <property type="component" value="Unassembled WGS sequence"/>
</dbReference>
<dbReference type="GO" id="GO:0006094">
    <property type="term" value="P:gluconeogenesis"/>
    <property type="evidence" value="ECO:0007669"/>
    <property type="project" value="UniProtKB-KW"/>
</dbReference>
<organism evidence="4 5">
    <name type="scientific">Eiseniibacteriota bacterium</name>
    <dbReference type="NCBI Taxonomy" id="2212470"/>
    <lineage>
        <taxon>Bacteria</taxon>
        <taxon>Candidatus Eiseniibacteriota</taxon>
    </lineage>
</organism>
<proteinExistence type="inferred from homology"/>
<dbReference type="AlphaFoldDB" id="A0A956M362"/>
<comment type="catalytic activity">
    <reaction evidence="3">
        <text>D-glyceraldehyde 3-phosphate = dihydroxyacetone phosphate</text>
        <dbReference type="Rhea" id="RHEA:18585"/>
        <dbReference type="ChEBI" id="CHEBI:57642"/>
        <dbReference type="ChEBI" id="CHEBI:59776"/>
        <dbReference type="EC" id="5.3.1.1"/>
    </reaction>
</comment>
<dbReference type="InterPro" id="IPR000652">
    <property type="entry name" value="Triosephosphate_isomerase"/>
</dbReference>
<keyword evidence="3" id="KW-0963">Cytoplasm</keyword>
<dbReference type="GO" id="GO:0046166">
    <property type="term" value="P:glyceraldehyde-3-phosphate biosynthetic process"/>
    <property type="evidence" value="ECO:0007669"/>
    <property type="project" value="TreeGrafter"/>
</dbReference>
<dbReference type="PANTHER" id="PTHR21139:SF42">
    <property type="entry name" value="TRIOSEPHOSPHATE ISOMERASE"/>
    <property type="match status" value="1"/>
</dbReference>
<dbReference type="GO" id="GO:0004807">
    <property type="term" value="F:triose-phosphate isomerase activity"/>
    <property type="evidence" value="ECO:0007669"/>
    <property type="project" value="UniProtKB-EC"/>
</dbReference>
<gene>
    <name evidence="4" type="ORF">KC729_21830</name>
</gene>
<evidence type="ECO:0000256" key="3">
    <source>
        <dbReference type="RuleBase" id="RU363013"/>
    </source>
</evidence>
<comment type="subunit">
    <text evidence="3">Homodimer.</text>
</comment>
<dbReference type="GO" id="GO:0006096">
    <property type="term" value="P:glycolytic process"/>
    <property type="evidence" value="ECO:0007669"/>
    <property type="project" value="UniProtKB-KW"/>
</dbReference>
<comment type="pathway">
    <text evidence="3">Carbohydrate degradation; glycolysis; D-glyceraldehyde 3-phosphate from glycerone phosphate: step 1/1.</text>
</comment>
<name>A0A956M362_UNCEI</name>
<dbReference type="GO" id="GO:0005829">
    <property type="term" value="C:cytosol"/>
    <property type="evidence" value="ECO:0007669"/>
    <property type="project" value="TreeGrafter"/>
</dbReference>
<accession>A0A956M362</accession>
<protein>
    <recommendedName>
        <fullName evidence="3">Triosephosphate isomerase</fullName>
        <ecNumber evidence="3">5.3.1.1</ecNumber>
    </recommendedName>
</protein>
<dbReference type="PANTHER" id="PTHR21139">
    <property type="entry name" value="TRIOSEPHOSPHATE ISOMERASE"/>
    <property type="match status" value="1"/>
</dbReference>
<keyword evidence="2 3" id="KW-0413">Isomerase</keyword>
<sequence>MKVIAGNWKMYKTRREAAALVDALVAGAGALPGAVRLRVYPPFPSLAPAAEAARGRIEVGAQNLHPEASGAFTGEVSARMILEAGAG</sequence>
<reference evidence="4" key="2">
    <citation type="journal article" date="2021" name="Microbiome">
        <title>Successional dynamics and alternative stable states in a saline activated sludge microbial community over 9 years.</title>
        <authorList>
            <person name="Wang Y."/>
            <person name="Ye J."/>
            <person name="Ju F."/>
            <person name="Liu L."/>
            <person name="Boyd J.A."/>
            <person name="Deng Y."/>
            <person name="Parks D.H."/>
            <person name="Jiang X."/>
            <person name="Yin X."/>
            <person name="Woodcroft B.J."/>
            <person name="Tyson G.W."/>
            <person name="Hugenholtz P."/>
            <person name="Polz M.F."/>
            <person name="Zhang T."/>
        </authorList>
    </citation>
    <scope>NUCLEOTIDE SEQUENCE</scope>
    <source>
        <strain evidence="4">HKST-UBA01</strain>
    </source>
</reference>
<evidence type="ECO:0000256" key="1">
    <source>
        <dbReference type="ARBA" id="ARBA00007422"/>
    </source>
</evidence>
<dbReference type="EC" id="5.3.1.1" evidence="3"/>
<dbReference type="GO" id="GO:0019563">
    <property type="term" value="P:glycerol catabolic process"/>
    <property type="evidence" value="ECO:0007669"/>
    <property type="project" value="TreeGrafter"/>
</dbReference>
<comment type="similarity">
    <text evidence="1 3">Belongs to the triosephosphate isomerase family.</text>
</comment>
<keyword evidence="3" id="KW-0324">Glycolysis</keyword>
<dbReference type="Pfam" id="PF00121">
    <property type="entry name" value="TIM"/>
    <property type="match status" value="1"/>
</dbReference>
<reference evidence="4" key="1">
    <citation type="submission" date="2020-04" db="EMBL/GenBank/DDBJ databases">
        <authorList>
            <person name="Zhang T."/>
        </authorList>
    </citation>
    <scope>NUCLEOTIDE SEQUENCE</scope>
    <source>
        <strain evidence="4">HKST-UBA01</strain>
    </source>
</reference>
<evidence type="ECO:0000313" key="5">
    <source>
        <dbReference type="Proteomes" id="UP000697710"/>
    </source>
</evidence>
<dbReference type="Gene3D" id="3.20.20.70">
    <property type="entry name" value="Aldolase class I"/>
    <property type="match status" value="1"/>
</dbReference>
<comment type="pathway">
    <text evidence="3">Carbohydrate biosynthesis; gluconeogenesis.</text>
</comment>
<keyword evidence="3" id="KW-0312">Gluconeogenesis</keyword>
<dbReference type="EMBL" id="JAGQHR010001115">
    <property type="protein sequence ID" value="MCA9730336.1"/>
    <property type="molecule type" value="Genomic_DNA"/>
</dbReference>
<feature type="non-terminal residue" evidence="4">
    <location>
        <position position="87"/>
    </location>
</feature>
<comment type="subcellular location">
    <subcellularLocation>
        <location evidence="3">Cytoplasm</location>
    </subcellularLocation>
</comment>
<dbReference type="SUPFAM" id="SSF51351">
    <property type="entry name" value="Triosephosphate isomerase (TIM)"/>
    <property type="match status" value="1"/>
</dbReference>
<dbReference type="InterPro" id="IPR013785">
    <property type="entry name" value="Aldolase_TIM"/>
</dbReference>
<dbReference type="PROSITE" id="PS51440">
    <property type="entry name" value="TIM_2"/>
    <property type="match status" value="1"/>
</dbReference>
<evidence type="ECO:0000256" key="2">
    <source>
        <dbReference type="ARBA" id="ARBA00023235"/>
    </source>
</evidence>
<evidence type="ECO:0000313" key="4">
    <source>
        <dbReference type="EMBL" id="MCA9730336.1"/>
    </source>
</evidence>